<protein>
    <submittedName>
        <fullName evidence="1">Uncharacterized protein</fullName>
    </submittedName>
</protein>
<keyword evidence="2" id="KW-1185">Reference proteome</keyword>
<dbReference type="EMBL" id="CM046516">
    <property type="protein sequence ID" value="KAI8648705.1"/>
    <property type="molecule type" value="Genomic_DNA"/>
</dbReference>
<proteinExistence type="predicted"/>
<gene>
    <name evidence="1" type="ORF">NCS57_01482700</name>
</gene>
<accession>A0ACC0QD28</accession>
<organism evidence="1 2">
    <name type="scientific">Fusarium keratoplasticum</name>
    <dbReference type="NCBI Taxonomy" id="1328300"/>
    <lineage>
        <taxon>Eukaryota</taxon>
        <taxon>Fungi</taxon>
        <taxon>Dikarya</taxon>
        <taxon>Ascomycota</taxon>
        <taxon>Pezizomycotina</taxon>
        <taxon>Sordariomycetes</taxon>
        <taxon>Hypocreomycetidae</taxon>
        <taxon>Hypocreales</taxon>
        <taxon>Nectriaceae</taxon>
        <taxon>Fusarium</taxon>
        <taxon>Fusarium solani species complex</taxon>
    </lineage>
</organism>
<evidence type="ECO:0000313" key="1">
    <source>
        <dbReference type="EMBL" id="KAI8648705.1"/>
    </source>
</evidence>
<evidence type="ECO:0000313" key="2">
    <source>
        <dbReference type="Proteomes" id="UP001065298"/>
    </source>
</evidence>
<reference evidence="1" key="1">
    <citation type="submission" date="2022-06" db="EMBL/GenBank/DDBJ databases">
        <title>Fusarium solani species complex genomes reveal bases of compartmentalisation and animal pathogenesis.</title>
        <authorList>
            <person name="Tsai I.J."/>
        </authorList>
    </citation>
    <scope>NUCLEOTIDE SEQUENCE</scope>
    <source>
        <strain evidence="1">Fu6.1</strain>
    </source>
</reference>
<name>A0ACC0QD28_9HYPO</name>
<dbReference type="Proteomes" id="UP001065298">
    <property type="component" value="Chromosome 14"/>
</dbReference>
<sequence>MSSSSPVAHASPHLRKPLDTQRGTGGDMSMIFFAQPDCPSRFAHQDQHLIKGLNAETLARIFLPPPSWLLAAEYAPLRSEVDDSPPSIFFSLNLSIYNQPIVASEWIEEWFLMNGRVHPYALVWEVEQHDGLESDAGRTLLYTMPALIVRDQGYQPVLPRLFASMDSFPRVPPVVSFAGPIVGPGHSLLRQDLLPGLDTTQLKCCGFIQLSTYLAPGNPDKTPFRGFHPFQVFVIFPIHTNPWTILCKKMAERRDSQFQPSTQFTCTGKVAGLLDHRVMVHPPGFERDYIFIIVPDSWTFLDKTTTTATQPALPLSTPPNRQTSSATSAFQDMRAACYSVATSSSLPPSPPTSSSGQPDTPPPLKRHYPDHAQAPTKRPRSRIARGMRASSSQLSEAVAKQSQNKSRRKISMRLTVFLARPDLWEILDEDEEPQWSLARELLKVALRPFVDEEPSLPVHFWFDRIFFPQFKDKPALSSVLQFDKRLVQNAHIKEGITELSDLDWERRQSQSFSARTALFVPIPELLIIPARCYWVKQIVYIDRIDSGHHLGKPISSRRP</sequence>
<comment type="caution">
    <text evidence="1">The sequence shown here is derived from an EMBL/GenBank/DDBJ whole genome shotgun (WGS) entry which is preliminary data.</text>
</comment>